<reference evidence="1 2" key="1">
    <citation type="journal article" date="2023" name="Arcadia Sci">
        <title>De novo assembly of a long-read Amblyomma americanum tick genome.</title>
        <authorList>
            <person name="Chou S."/>
            <person name="Poskanzer K.E."/>
            <person name="Rollins M."/>
            <person name="Thuy-Boun P.S."/>
        </authorList>
    </citation>
    <scope>NUCLEOTIDE SEQUENCE [LARGE SCALE GENOMIC DNA]</scope>
    <source>
        <strain evidence="1">F_SG_1</strain>
        <tissue evidence="1">Salivary glands</tissue>
    </source>
</reference>
<dbReference type="EMBL" id="JARKHS020034257">
    <property type="protein sequence ID" value="KAK8758274.1"/>
    <property type="molecule type" value="Genomic_DNA"/>
</dbReference>
<accession>A0AAQ4D734</accession>
<evidence type="ECO:0000313" key="1">
    <source>
        <dbReference type="EMBL" id="KAK8758274.1"/>
    </source>
</evidence>
<evidence type="ECO:0000313" key="2">
    <source>
        <dbReference type="Proteomes" id="UP001321473"/>
    </source>
</evidence>
<protein>
    <submittedName>
        <fullName evidence="1">Uncharacterized protein</fullName>
    </submittedName>
</protein>
<gene>
    <name evidence="1" type="ORF">V5799_004094</name>
</gene>
<organism evidence="1 2">
    <name type="scientific">Amblyomma americanum</name>
    <name type="common">Lone star tick</name>
    <dbReference type="NCBI Taxonomy" id="6943"/>
    <lineage>
        <taxon>Eukaryota</taxon>
        <taxon>Metazoa</taxon>
        <taxon>Ecdysozoa</taxon>
        <taxon>Arthropoda</taxon>
        <taxon>Chelicerata</taxon>
        <taxon>Arachnida</taxon>
        <taxon>Acari</taxon>
        <taxon>Parasitiformes</taxon>
        <taxon>Ixodida</taxon>
        <taxon>Ixodoidea</taxon>
        <taxon>Ixodidae</taxon>
        <taxon>Amblyomminae</taxon>
        <taxon>Amblyomma</taxon>
    </lineage>
</organism>
<keyword evidence="2" id="KW-1185">Reference proteome</keyword>
<proteinExistence type="predicted"/>
<name>A0AAQ4D734_AMBAM</name>
<dbReference type="Proteomes" id="UP001321473">
    <property type="component" value="Unassembled WGS sequence"/>
</dbReference>
<sequence length="128" mass="14000">MGGKGSTDTPAASSEWRRKVLRRVFAETMPAAGISVRCFTFAIRVVPEGRTPKAALSSVIRWLDSDWTLAGHWLDVGWALPFLFLRFVCGTLHVLSELFVNGGRSSCVVLSDSLTGHLVDTGWTLTGY</sequence>
<comment type="caution">
    <text evidence="1">The sequence shown here is derived from an EMBL/GenBank/DDBJ whole genome shotgun (WGS) entry which is preliminary data.</text>
</comment>
<dbReference type="AlphaFoldDB" id="A0AAQ4D734"/>